<organism evidence="1 2">
    <name type="scientific">Leptospira weilii str. UI 13098</name>
    <dbReference type="NCBI Taxonomy" id="1088542"/>
    <lineage>
        <taxon>Bacteria</taxon>
        <taxon>Pseudomonadati</taxon>
        <taxon>Spirochaetota</taxon>
        <taxon>Spirochaetia</taxon>
        <taxon>Leptospirales</taxon>
        <taxon>Leptospiraceae</taxon>
        <taxon>Leptospira</taxon>
    </lineage>
</organism>
<evidence type="ECO:0000313" key="2">
    <source>
        <dbReference type="Proteomes" id="UP000012118"/>
    </source>
</evidence>
<sequence>MKNPAKPHFQVFKKVKYRKQCKPKNGCLFSVHYKRNSERKKTIVYKIVNEEQENQQKKLRDRLKTLKRHL</sequence>
<proteinExistence type="predicted"/>
<keyword evidence="2" id="KW-1185">Reference proteome</keyword>
<gene>
    <name evidence="1" type="ORF">LEP1GSC108_0141</name>
</gene>
<reference evidence="1 2" key="1">
    <citation type="submission" date="2013-01" db="EMBL/GenBank/DDBJ databases">
        <authorList>
            <person name="Harkins D.M."/>
            <person name="Durkin A.S."/>
            <person name="Brinkac L.M."/>
            <person name="Haft D.H."/>
            <person name="Selengut J.D."/>
            <person name="Sanka R."/>
            <person name="DePew J."/>
            <person name="Purushe J."/>
            <person name="Chanthongthip A."/>
            <person name="Lattana O."/>
            <person name="Phetsouvanh R."/>
            <person name="Newton P.N."/>
            <person name="Vinetz J.M."/>
            <person name="Sutton G.G."/>
            <person name="Nierman W.C."/>
            <person name="Fouts D.E."/>
        </authorList>
    </citation>
    <scope>NUCLEOTIDE SEQUENCE [LARGE SCALE GENOMIC DNA]</scope>
    <source>
        <strain evidence="1 2">UI 13098</strain>
    </source>
</reference>
<evidence type="ECO:0000313" key="1">
    <source>
        <dbReference type="EMBL" id="EMN89521.1"/>
    </source>
</evidence>
<dbReference type="AlphaFoldDB" id="M6Q1Y7"/>
<dbReference type="Proteomes" id="UP000012118">
    <property type="component" value="Unassembled WGS sequence"/>
</dbReference>
<protein>
    <submittedName>
        <fullName evidence="1">Uncharacterized protein</fullName>
    </submittedName>
</protein>
<accession>M6Q1Y7</accession>
<name>M6Q1Y7_9LEPT</name>
<comment type="caution">
    <text evidence="1">The sequence shown here is derived from an EMBL/GenBank/DDBJ whole genome shotgun (WGS) entry which is preliminary data.</text>
</comment>
<dbReference type="EMBL" id="AHNU02000054">
    <property type="protein sequence ID" value="EMN89521.1"/>
    <property type="molecule type" value="Genomic_DNA"/>
</dbReference>